<protein>
    <submittedName>
        <fullName evidence="1">Uncharacterized protein</fullName>
    </submittedName>
</protein>
<evidence type="ECO:0000313" key="2">
    <source>
        <dbReference type="Proteomes" id="UP000248924"/>
    </source>
</evidence>
<dbReference type="AlphaFoldDB" id="A0A2W2EXR0"/>
<dbReference type="RefSeq" id="WP_111214208.1">
    <property type="nucleotide sequence ID" value="NZ_POTY01000072.1"/>
</dbReference>
<dbReference type="Proteomes" id="UP000248924">
    <property type="component" value="Unassembled WGS sequence"/>
</dbReference>
<accession>A0A2W2EXR0</accession>
<proteinExistence type="predicted"/>
<gene>
    <name evidence="1" type="ORF">C1I95_13695</name>
</gene>
<evidence type="ECO:0000313" key="1">
    <source>
        <dbReference type="EMBL" id="PZG18350.1"/>
    </source>
</evidence>
<reference evidence="1 2" key="1">
    <citation type="submission" date="2018-01" db="EMBL/GenBank/DDBJ databases">
        <title>Draft genome sequence of Jishengella sp. NA12.</title>
        <authorList>
            <person name="Sahin N."/>
            <person name="Ay H."/>
            <person name="Saygin H."/>
        </authorList>
    </citation>
    <scope>NUCLEOTIDE SEQUENCE [LARGE SCALE GENOMIC DNA]</scope>
    <source>
        <strain evidence="1 2">NA12</strain>
    </source>
</reference>
<sequence>MAEGLILRVVSDGPVTDEELAEQARHLKDHLNQLPAVEATEVAERAAPGTRDPVSYIVGLLALSVFAVPTVKRATADIKHLAEVIKRYQERNKGKRLRMTLPDGTEIDVQDVSEKTLTEVIKSVSVPRQGTPSLPQKVDGD</sequence>
<dbReference type="EMBL" id="POTY01000072">
    <property type="protein sequence ID" value="PZG18350.1"/>
    <property type="molecule type" value="Genomic_DNA"/>
</dbReference>
<keyword evidence="2" id="KW-1185">Reference proteome</keyword>
<organism evidence="1 2">
    <name type="scientific">Micromonospora craterilacus</name>
    <dbReference type="NCBI Taxonomy" id="1655439"/>
    <lineage>
        <taxon>Bacteria</taxon>
        <taxon>Bacillati</taxon>
        <taxon>Actinomycetota</taxon>
        <taxon>Actinomycetes</taxon>
        <taxon>Micromonosporales</taxon>
        <taxon>Micromonosporaceae</taxon>
        <taxon>Micromonospora</taxon>
    </lineage>
</organism>
<comment type="caution">
    <text evidence="1">The sequence shown here is derived from an EMBL/GenBank/DDBJ whole genome shotgun (WGS) entry which is preliminary data.</text>
</comment>
<dbReference type="OrthoDB" id="3379164at2"/>
<name>A0A2W2EXR0_9ACTN</name>